<dbReference type="InterPro" id="IPR014015">
    <property type="entry name" value="Helicase_SF3_DNA-vir"/>
</dbReference>
<evidence type="ECO:0000256" key="4">
    <source>
        <dbReference type="SAM" id="MobiDB-lite"/>
    </source>
</evidence>
<keyword evidence="1" id="KW-0547">Nucleotide-binding</keyword>
<dbReference type="Pfam" id="PF08706">
    <property type="entry name" value="D5_N"/>
    <property type="match status" value="1"/>
</dbReference>
<dbReference type="Proteomes" id="UP000054558">
    <property type="component" value="Unassembled WGS sequence"/>
</dbReference>
<dbReference type="InterPro" id="IPR014818">
    <property type="entry name" value="Phage/plasmid_primase_P4_C"/>
</dbReference>
<dbReference type="SUPFAM" id="SSF56747">
    <property type="entry name" value="Prim-pol domain"/>
    <property type="match status" value="1"/>
</dbReference>
<evidence type="ECO:0000256" key="1">
    <source>
        <dbReference type="ARBA" id="ARBA00022741"/>
    </source>
</evidence>
<name>A0A1Y1ISW8_KLENI</name>
<dbReference type="Gene3D" id="3.40.50.300">
    <property type="entry name" value="P-loop containing nucleotide triphosphate hydrolases"/>
    <property type="match status" value="1"/>
</dbReference>
<dbReference type="InterPro" id="IPR015330">
    <property type="entry name" value="DNA_primase/pol_bifunc_N"/>
</dbReference>
<dbReference type="InterPro" id="IPR051620">
    <property type="entry name" value="ORF904-like_C"/>
</dbReference>
<dbReference type="CDD" id="cd04859">
    <property type="entry name" value="Prim_Pol"/>
    <property type="match status" value="1"/>
</dbReference>
<dbReference type="PANTHER" id="PTHR35372:SF2">
    <property type="entry name" value="SF3 HELICASE DOMAIN-CONTAINING PROTEIN"/>
    <property type="match status" value="1"/>
</dbReference>
<dbReference type="Pfam" id="PF09250">
    <property type="entry name" value="Prim-Pol"/>
    <property type="match status" value="1"/>
</dbReference>
<keyword evidence="3" id="KW-0067">ATP-binding</keyword>
<evidence type="ECO:0000256" key="2">
    <source>
        <dbReference type="ARBA" id="ARBA00022801"/>
    </source>
</evidence>
<dbReference type="GO" id="GO:0005524">
    <property type="term" value="F:ATP binding"/>
    <property type="evidence" value="ECO:0007669"/>
    <property type="project" value="UniProtKB-KW"/>
</dbReference>
<dbReference type="InterPro" id="IPR027417">
    <property type="entry name" value="P-loop_NTPase"/>
</dbReference>
<dbReference type="EMBL" id="DF238029">
    <property type="protein sequence ID" value="GAQ92639.1"/>
    <property type="molecule type" value="Genomic_DNA"/>
</dbReference>
<sequence length="593" mass="64977">MTTPETWKTAFNRVMGEVPGANGIAILTEASGIMGIDIDVTGDNEKNPGTELWDRMVALHGEPDTLKAKSGSGGFHYYFKADSPGLKCTQNFSTMKVDGKKFAMDGRGIGGLMYAQPSSYIDGQGNLKTYMWLNGPPSYDACKLMPPWLIELVNNSSGERAEASGTKSKGGSIRASVVELDRTDPSLASQSTGDDIRLLGELSISAALEGVSADEFGIRDKRITSEGNLEARLPAAFMREMVCRSDFGAASIFARLFQHDRRIVYDAGSFWIWDGRSWIAHETEATVKSAFMCHMGKVKAFWVKRIAGEGREKVLEAERARDASLAKLHDAKQDARSRRSAETAIQRAFKALERDADHLAKWLGPDVESLPIATRCLTPLQSMLKLDGFAKKLNASRDHLNTTSGAIHLPTGKLTPHHPSNMLSRETDTEYVGPDYPSPLINEFMLQIQTPKIIKVLQMTLGYGITGHSREKQFIIWHGPSNSAKTKLLDLVRAAIGVYFCTMDRDCVIGAGVRSEGAATPHLVKLEGAHIAGLEETKPEDVYNGANVKSISSGEGAMSVRQLDKPPIDIKCRCLPIICTNSLPKFDVKIRER</sequence>
<accession>A0A1Y1ISW8</accession>
<protein>
    <recommendedName>
        <fullName evidence="5">SF3 helicase domain-containing protein</fullName>
    </recommendedName>
</protein>
<feature type="region of interest" description="Disordered" evidence="4">
    <location>
        <begin position="404"/>
        <end position="427"/>
    </location>
</feature>
<proteinExistence type="predicted"/>
<dbReference type="OrthoDB" id="2131500at2759"/>
<keyword evidence="2" id="KW-0378">Hydrolase</keyword>
<dbReference type="PROSITE" id="PS51206">
    <property type="entry name" value="SF3_HELICASE_1"/>
    <property type="match status" value="1"/>
</dbReference>
<dbReference type="GO" id="GO:0016787">
    <property type="term" value="F:hydrolase activity"/>
    <property type="evidence" value="ECO:0007669"/>
    <property type="project" value="UniProtKB-KW"/>
</dbReference>
<evidence type="ECO:0000313" key="7">
    <source>
        <dbReference type="Proteomes" id="UP000054558"/>
    </source>
</evidence>
<evidence type="ECO:0000259" key="5">
    <source>
        <dbReference type="PROSITE" id="PS51206"/>
    </source>
</evidence>
<dbReference type="PANTHER" id="PTHR35372">
    <property type="entry name" value="ATP BINDING PROTEIN-RELATED"/>
    <property type="match status" value="1"/>
</dbReference>
<dbReference type="AlphaFoldDB" id="A0A1Y1ISW8"/>
<organism evidence="6 7">
    <name type="scientific">Klebsormidium nitens</name>
    <name type="common">Green alga</name>
    <name type="synonym">Ulothrix nitens</name>
    <dbReference type="NCBI Taxonomy" id="105231"/>
    <lineage>
        <taxon>Eukaryota</taxon>
        <taxon>Viridiplantae</taxon>
        <taxon>Streptophyta</taxon>
        <taxon>Klebsormidiophyceae</taxon>
        <taxon>Klebsormidiales</taxon>
        <taxon>Klebsormidiaceae</taxon>
        <taxon>Klebsormidium</taxon>
    </lineage>
</organism>
<keyword evidence="7" id="KW-1185">Reference proteome</keyword>
<reference evidence="6 7" key="1">
    <citation type="journal article" date="2014" name="Nat. Commun.">
        <title>Klebsormidium flaccidum genome reveals primary factors for plant terrestrial adaptation.</title>
        <authorList>
            <person name="Hori K."/>
            <person name="Maruyama F."/>
            <person name="Fujisawa T."/>
            <person name="Togashi T."/>
            <person name="Yamamoto N."/>
            <person name="Seo M."/>
            <person name="Sato S."/>
            <person name="Yamada T."/>
            <person name="Mori H."/>
            <person name="Tajima N."/>
            <person name="Moriyama T."/>
            <person name="Ikeuchi M."/>
            <person name="Watanabe M."/>
            <person name="Wada H."/>
            <person name="Kobayashi K."/>
            <person name="Saito M."/>
            <person name="Masuda T."/>
            <person name="Sasaki-Sekimoto Y."/>
            <person name="Mashiguchi K."/>
            <person name="Awai K."/>
            <person name="Shimojima M."/>
            <person name="Masuda S."/>
            <person name="Iwai M."/>
            <person name="Nobusawa T."/>
            <person name="Narise T."/>
            <person name="Kondo S."/>
            <person name="Saito H."/>
            <person name="Sato R."/>
            <person name="Murakawa M."/>
            <person name="Ihara Y."/>
            <person name="Oshima-Yamada Y."/>
            <person name="Ohtaka K."/>
            <person name="Satoh M."/>
            <person name="Sonobe K."/>
            <person name="Ishii M."/>
            <person name="Ohtani R."/>
            <person name="Kanamori-Sato M."/>
            <person name="Honoki R."/>
            <person name="Miyazaki D."/>
            <person name="Mochizuki H."/>
            <person name="Umetsu J."/>
            <person name="Higashi K."/>
            <person name="Shibata D."/>
            <person name="Kamiya Y."/>
            <person name="Sato N."/>
            <person name="Nakamura Y."/>
            <person name="Tabata S."/>
            <person name="Ida S."/>
            <person name="Kurokawa K."/>
            <person name="Ohta H."/>
        </authorList>
    </citation>
    <scope>NUCLEOTIDE SEQUENCE [LARGE SCALE GENOMIC DNA]</scope>
    <source>
        <strain evidence="6 7">NIES-2285</strain>
    </source>
</reference>
<evidence type="ECO:0000313" key="6">
    <source>
        <dbReference type="EMBL" id="GAQ92639.1"/>
    </source>
</evidence>
<evidence type="ECO:0000256" key="3">
    <source>
        <dbReference type="ARBA" id="ARBA00022840"/>
    </source>
</evidence>
<gene>
    <name evidence="6" type="ORF">KFL_010800030</name>
</gene>
<feature type="domain" description="SF3 helicase" evidence="5">
    <location>
        <begin position="452"/>
        <end position="593"/>
    </location>
</feature>